<evidence type="ECO:0000313" key="14">
    <source>
        <dbReference type="Proteomes" id="UP000246132"/>
    </source>
</evidence>
<evidence type="ECO:0000256" key="6">
    <source>
        <dbReference type="ARBA" id="ARBA00022475"/>
    </source>
</evidence>
<comment type="similarity">
    <text evidence="3 12">Belongs to the CcmD/CycX/HelD family.</text>
</comment>
<dbReference type="EMBL" id="QFWV02000004">
    <property type="protein sequence ID" value="RKF07442.1"/>
    <property type="molecule type" value="Genomic_DNA"/>
</dbReference>
<dbReference type="GO" id="GO:0005886">
    <property type="term" value="C:plasma membrane"/>
    <property type="evidence" value="ECO:0007669"/>
    <property type="project" value="UniProtKB-SubCell"/>
</dbReference>
<keyword evidence="14" id="KW-1185">Reference proteome</keyword>
<keyword evidence="7 12" id="KW-0997">Cell inner membrane</keyword>
<dbReference type="Pfam" id="PF04995">
    <property type="entry name" value="CcmD"/>
    <property type="match status" value="1"/>
</dbReference>
<evidence type="ECO:0000256" key="4">
    <source>
        <dbReference type="ARBA" id="ARBA00016461"/>
    </source>
</evidence>
<comment type="caution">
    <text evidence="13">The sequence shown here is derived from an EMBL/GenBank/DDBJ whole genome shotgun (WGS) entry which is preliminary data.</text>
</comment>
<keyword evidence="8 12" id="KW-0812">Transmembrane</keyword>
<evidence type="ECO:0000256" key="10">
    <source>
        <dbReference type="ARBA" id="ARBA00022989"/>
    </source>
</evidence>
<proteinExistence type="inferred from homology"/>
<evidence type="ECO:0000256" key="5">
    <source>
        <dbReference type="ARBA" id="ARBA00022448"/>
    </source>
</evidence>
<dbReference type="GO" id="GO:0015886">
    <property type="term" value="P:heme transport"/>
    <property type="evidence" value="ECO:0007669"/>
    <property type="project" value="InterPro"/>
</dbReference>
<organism evidence="13 14">
    <name type="scientific">Oceaniradius stylonematis</name>
    <dbReference type="NCBI Taxonomy" id="2184161"/>
    <lineage>
        <taxon>Bacteria</taxon>
        <taxon>Pseudomonadati</taxon>
        <taxon>Pseudomonadota</taxon>
        <taxon>Alphaproteobacteria</taxon>
        <taxon>Hyphomicrobiales</taxon>
        <taxon>Ahrensiaceae</taxon>
        <taxon>Oceaniradius</taxon>
    </lineage>
</organism>
<comment type="function">
    <text evidence="1 12">Required for the export of heme to the periplasm for the biogenesis of c-type cytochromes.</text>
</comment>
<evidence type="ECO:0000256" key="3">
    <source>
        <dbReference type="ARBA" id="ARBA00008741"/>
    </source>
</evidence>
<dbReference type="NCBIfam" id="TIGR03141">
    <property type="entry name" value="cytochro_ccmD"/>
    <property type="match status" value="1"/>
</dbReference>
<dbReference type="InterPro" id="IPR007078">
    <property type="entry name" value="Haem_export_protD_CcmD"/>
</dbReference>
<gene>
    <name evidence="13" type="primary">ccmD</name>
    <name evidence="13" type="ORF">DEM25_006470</name>
</gene>
<keyword evidence="6 12" id="KW-1003">Cell membrane</keyword>
<evidence type="ECO:0000256" key="9">
    <source>
        <dbReference type="ARBA" id="ARBA00022748"/>
    </source>
</evidence>
<keyword evidence="10 12" id="KW-1133">Transmembrane helix</keyword>
<evidence type="ECO:0000313" key="13">
    <source>
        <dbReference type="EMBL" id="RKF07442.1"/>
    </source>
</evidence>
<dbReference type="Proteomes" id="UP000246132">
    <property type="component" value="Unassembled WGS sequence"/>
</dbReference>
<dbReference type="RefSeq" id="WP_109769454.1">
    <property type="nucleotide sequence ID" value="NZ_CP159474.1"/>
</dbReference>
<accession>A0A3A8AAT6</accession>
<reference evidence="13 14" key="1">
    <citation type="journal article" date="2018" name="Int. J. Syst. Bacteriol.">
        <title>Oceaniradius stylonemae gen. nov., sp. nov., isolated from a red alga, Stylonema cornu-cervi.</title>
        <authorList>
            <person name="Jeong S."/>
        </authorList>
    </citation>
    <scope>NUCLEOTIDE SEQUENCE [LARGE SCALE GENOMIC DNA]</scope>
    <source>
        <strain evidence="13 14">StC1</strain>
    </source>
</reference>
<evidence type="ECO:0000256" key="11">
    <source>
        <dbReference type="ARBA" id="ARBA00023136"/>
    </source>
</evidence>
<evidence type="ECO:0000256" key="1">
    <source>
        <dbReference type="ARBA" id="ARBA00002442"/>
    </source>
</evidence>
<keyword evidence="11 12" id="KW-0472">Membrane</keyword>
<feature type="transmembrane region" description="Helical" evidence="12">
    <location>
        <begin position="6"/>
        <end position="28"/>
    </location>
</feature>
<keyword evidence="9 12" id="KW-0201">Cytochrome c-type biogenesis</keyword>
<sequence>MLSHSAFVLLSYGAAAAVLGAVLVWLFIDRAATMAELDRLEQAGLKRRSASGGDESR</sequence>
<evidence type="ECO:0000256" key="8">
    <source>
        <dbReference type="ARBA" id="ARBA00022692"/>
    </source>
</evidence>
<name>A0A3A8AAT6_9HYPH</name>
<keyword evidence="5 12" id="KW-0813">Transport</keyword>
<dbReference type="AlphaFoldDB" id="A0A3A8AAT6"/>
<evidence type="ECO:0000256" key="7">
    <source>
        <dbReference type="ARBA" id="ARBA00022519"/>
    </source>
</evidence>
<comment type="subcellular location">
    <subcellularLocation>
        <location evidence="2 12">Cell inner membrane</location>
        <topology evidence="2 12">Single-pass membrane protein</topology>
    </subcellularLocation>
</comment>
<protein>
    <recommendedName>
        <fullName evidence="4 12">Heme exporter protein D</fullName>
    </recommendedName>
</protein>
<dbReference type="GO" id="GO:0017004">
    <property type="term" value="P:cytochrome complex assembly"/>
    <property type="evidence" value="ECO:0007669"/>
    <property type="project" value="UniProtKB-KW"/>
</dbReference>
<evidence type="ECO:0000256" key="12">
    <source>
        <dbReference type="RuleBase" id="RU363101"/>
    </source>
</evidence>
<evidence type="ECO:0000256" key="2">
    <source>
        <dbReference type="ARBA" id="ARBA00004377"/>
    </source>
</evidence>